<evidence type="ECO:0000313" key="2">
    <source>
        <dbReference type="Proteomes" id="UP000673975"/>
    </source>
</evidence>
<evidence type="ECO:0000313" key="1">
    <source>
        <dbReference type="EMBL" id="MBP3192655.1"/>
    </source>
</evidence>
<gene>
    <name evidence="1" type="ORF">NATSA_08265</name>
</gene>
<organism evidence="1 2">
    <name type="scientific">Natronogracilivirga saccharolytica</name>
    <dbReference type="NCBI Taxonomy" id="2812953"/>
    <lineage>
        <taxon>Bacteria</taxon>
        <taxon>Pseudomonadati</taxon>
        <taxon>Balneolota</taxon>
        <taxon>Balneolia</taxon>
        <taxon>Balneolales</taxon>
        <taxon>Cyclonatronaceae</taxon>
        <taxon>Natronogracilivirga</taxon>
    </lineage>
</organism>
<proteinExistence type="predicted"/>
<protein>
    <submittedName>
        <fullName evidence="1">Uncharacterized protein</fullName>
    </submittedName>
</protein>
<name>A0A8J7RJ00_9BACT</name>
<keyword evidence="2" id="KW-1185">Reference proteome</keyword>
<dbReference type="Proteomes" id="UP000673975">
    <property type="component" value="Unassembled WGS sequence"/>
</dbReference>
<dbReference type="RefSeq" id="WP_210511567.1">
    <property type="nucleotide sequence ID" value="NZ_JAFIDN010000005.1"/>
</dbReference>
<accession>A0A8J7RJ00</accession>
<dbReference type="EMBL" id="JAFIDN010000005">
    <property type="protein sequence ID" value="MBP3192655.1"/>
    <property type="molecule type" value="Genomic_DNA"/>
</dbReference>
<dbReference type="AlphaFoldDB" id="A0A8J7RJ00"/>
<reference evidence="1" key="1">
    <citation type="submission" date="2021-02" db="EMBL/GenBank/DDBJ databases">
        <title>Natronogracilivirga saccharolytica gen. nov. sp. nov. a new anaerobic, haloalkiliphilic carbohydrate-fermenting bacterium from soda lake and proposing of Cyclonatronumiaceae fam. nov. in the phylum Balneolaeota.</title>
        <authorList>
            <person name="Zhilina T.N."/>
            <person name="Sorokin D.Y."/>
            <person name="Zavarzina D.G."/>
            <person name="Toshchakov S.V."/>
            <person name="Kublanov I.V."/>
        </authorList>
    </citation>
    <scope>NUCLEOTIDE SEQUENCE</scope>
    <source>
        <strain evidence="1">Z-1702</strain>
    </source>
</reference>
<comment type="caution">
    <text evidence="1">The sequence shown here is derived from an EMBL/GenBank/DDBJ whole genome shotgun (WGS) entry which is preliminary data.</text>
</comment>
<sequence>MSKVTETQQTILRHLIYTEHYNYIREETGLAVGVIRDDLITLSHLNMIEIFEDQDGTAGRKIRHFDNDHPELFHYRATKWGLDAMSSR</sequence>